<evidence type="ECO:0000313" key="2">
    <source>
        <dbReference type="Proteomes" id="UP001223743"/>
    </source>
</evidence>
<sequence length="60" mass="6559">MPQLVFIALIGALGVVAARALARQRAEAPIRVRRTDRSGRAIPTLVQDPVTGIYHPARRD</sequence>
<proteinExistence type="predicted"/>
<dbReference type="Proteomes" id="UP001223743">
    <property type="component" value="Unassembled WGS sequence"/>
</dbReference>
<accession>A0ABU0MBG3</accession>
<evidence type="ECO:0000313" key="1">
    <source>
        <dbReference type="EMBL" id="MDQ0518294.1"/>
    </source>
</evidence>
<keyword evidence="2" id="KW-1185">Reference proteome</keyword>
<gene>
    <name evidence="1" type="ORF">QO015_003907</name>
</gene>
<dbReference type="RefSeq" id="WP_266283759.1">
    <property type="nucleotide sequence ID" value="NZ_JAPKNF010000003.1"/>
</dbReference>
<name>A0ABU0MBG3_9HYPH</name>
<reference evidence="1 2" key="1">
    <citation type="submission" date="2023-07" db="EMBL/GenBank/DDBJ databases">
        <title>Genomic Encyclopedia of Type Strains, Phase IV (KMG-IV): sequencing the most valuable type-strain genomes for metagenomic binning, comparative biology and taxonomic classification.</title>
        <authorList>
            <person name="Goeker M."/>
        </authorList>
    </citation>
    <scope>NUCLEOTIDE SEQUENCE [LARGE SCALE GENOMIC DNA]</scope>
    <source>
        <strain evidence="1 2">B1-1</strain>
    </source>
</reference>
<comment type="caution">
    <text evidence="1">The sequence shown here is derived from an EMBL/GenBank/DDBJ whole genome shotgun (WGS) entry which is preliminary data.</text>
</comment>
<dbReference type="EMBL" id="JAUSWJ010000001">
    <property type="protein sequence ID" value="MDQ0518294.1"/>
    <property type="molecule type" value="Genomic_DNA"/>
</dbReference>
<protein>
    <submittedName>
        <fullName evidence="1">Uncharacterized protein</fullName>
    </submittedName>
</protein>
<organism evidence="1 2">
    <name type="scientific">Kaistia geumhonensis</name>
    <dbReference type="NCBI Taxonomy" id="410839"/>
    <lineage>
        <taxon>Bacteria</taxon>
        <taxon>Pseudomonadati</taxon>
        <taxon>Pseudomonadota</taxon>
        <taxon>Alphaproteobacteria</taxon>
        <taxon>Hyphomicrobiales</taxon>
        <taxon>Kaistiaceae</taxon>
        <taxon>Kaistia</taxon>
    </lineage>
</organism>